<dbReference type="PROSITE" id="PS00080">
    <property type="entry name" value="MULTICOPPER_OXIDASE2"/>
    <property type="match status" value="1"/>
</dbReference>
<dbReference type="AlphaFoldDB" id="A0A507D791"/>
<proteinExistence type="inferred from homology"/>
<dbReference type="PANTHER" id="PTHR11709">
    <property type="entry name" value="MULTI-COPPER OXIDASE"/>
    <property type="match status" value="1"/>
</dbReference>
<evidence type="ECO:0000313" key="9">
    <source>
        <dbReference type="EMBL" id="TPX47422.1"/>
    </source>
</evidence>
<evidence type="ECO:0000256" key="5">
    <source>
        <dbReference type="SAM" id="SignalP"/>
    </source>
</evidence>
<dbReference type="STRING" id="286115.A0A507D791"/>
<dbReference type="OrthoDB" id="2156395at2759"/>
<dbReference type="GO" id="GO:0005507">
    <property type="term" value="F:copper ion binding"/>
    <property type="evidence" value="ECO:0007669"/>
    <property type="project" value="InterPro"/>
</dbReference>
<dbReference type="Pfam" id="PF07732">
    <property type="entry name" value="Cu-oxidase_3"/>
    <property type="match status" value="1"/>
</dbReference>
<name>A0A507D791_9FUNG</name>
<keyword evidence="5" id="KW-0732">Signal</keyword>
<dbReference type="InterPro" id="IPR011706">
    <property type="entry name" value="Cu-oxidase_C"/>
</dbReference>
<dbReference type="CDD" id="cd04205">
    <property type="entry name" value="CuRO_2_LCC_like"/>
    <property type="match status" value="1"/>
</dbReference>
<feature type="chain" id="PRO_5036131027" description="L-ascorbate oxidase" evidence="5">
    <location>
        <begin position="27"/>
        <end position="639"/>
    </location>
</feature>
<sequence length="639" mass="68909">MSLRLALALALALLVAISCLPLPAAASGPSAASSSQPQAVKDPFSTNEYLGYVNPATVSNNVRALSLTLTRGALNPDGRTVDFAILVNGMFQPAIVAQLGEVLSVTVVNKLEAATSMHWHGMFQTGSTDQDGSVSVNQCPIPPGATYTYTFKLTQNGTFWYHAHANAQYGEGARGPLIIKAADEPADVQDVVIATTDWFHTPATTILSKFLDGKNNPDGVEPKIDSVLINGLGQYNCSTNSTAPTPCPNAKYYTLRLNSQNKYRIRLLNMAAAASFTIDIPGIIPQVTELDGVATQVALADEIQLDVAQRVSFYLSPKEQGLPSATYTIKAGIGGDEGASLLAIGYIVIDGNTTQALNMEAGERPRVLYGDGFIRAFGPGTISRAWPVPKSDPLPPAKPTVRYMHEFWFDNDVATNLNLAFVWMYQATNNNNMWTKRFAGSSWAPDNSTGVTYAINGAQQNNLLSATNPKTFPPQWNAFDVKGGDIVEITFINHEPEVHPFHLHGHNFHIMGSGMLRSRNETNGTVTQFLPTIAEVDASNDLMTASGTTSRPIRDVISVPANGYSTVRFVANNPGVWALHCHIEWHLMSGLAVTLIEDQAALKNYQHSPGWNDLCAASAAQGVLPRANPPLRRPKTIPL</sequence>
<keyword evidence="11" id="KW-1185">Reference proteome</keyword>
<dbReference type="VEuPathDB" id="FungiDB:SeMB42_g02364"/>
<dbReference type="InterPro" id="IPR002355">
    <property type="entry name" value="Cu_oxidase_Cu_BS"/>
</dbReference>
<dbReference type="InterPro" id="IPR008972">
    <property type="entry name" value="Cupredoxin"/>
</dbReference>
<dbReference type="Pfam" id="PF00394">
    <property type="entry name" value="Cu-oxidase"/>
    <property type="match status" value="1"/>
</dbReference>
<dbReference type="Proteomes" id="UP000317494">
    <property type="component" value="Unassembled WGS sequence"/>
</dbReference>
<dbReference type="PANTHER" id="PTHR11709:SF511">
    <property type="entry name" value="LACCASE"/>
    <property type="match status" value="1"/>
</dbReference>
<comment type="caution">
    <text evidence="9">The sequence shown here is derived from an EMBL/GenBank/DDBJ whole genome shotgun (WGS) entry which is preliminary data.</text>
</comment>
<evidence type="ECO:0008006" key="13">
    <source>
        <dbReference type="Google" id="ProtNLM"/>
    </source>
</evidence>
<feature type="domain" description="Plastocyanin-like" evidence="6">
    <location>
        <begin position="190"/>
        <end position="333"/>
    </location>
</feature>
<dbReference type="Proteomes" id="UP000320475">
    <property type="component" value="Unassembled WGS sequence"/>
</dbReference>
<feature type="domain" description="Plastocyanin-like" evidence="8">
    <location>
        <begin position="70"/>
        <end position="182"/>
    </location>
</feature>
<evidence type="ECO:0000313" key="11">
    <source>
        <dbReference type="Proteomes" id="UP000317494"/>
    </source>
</evidence>
<feature type="signal peptide" evidence="5">
    <location>
        <begin position="1"/>
        <end position="26"/>
    </location>
</feature>
<dbReference type="PROSITE" id="PS00079">
    <property type="entry name" value="MULTICOPPER_OXIDASE1"/>
    <property type="match status" value="1"/>
</dbReference>
<feature type="domain" description="Plastocyanin-like" evidence="7">
    <location>
        <begin position="455"/>
        <end position="599"/>
    </location>
</feature>
<evidence type="ECO:0000259" key="8">
    <source>
        <dbReference type="Pfam" id="PF07732"/>
    </source>
</evidence>
<evidence type="ECO:0000313" key="12">
    <source>
        <dbReference type="Proteomes" id="UP000320475"/>
    </source>
</evidence>
<evidence type="ECO:0000259" key="6">
    <source>
        <dbReference type="Pfam" id="PF00394"/>
    </source>
</evidence>
<dbReference type="GO" id="GO:0016491">
    <property type="term" value="F:oxidoreductase activity"/>
    <property type="evidence" value="ECO:0007669"/>
    <property type="project" value="UniProtKB-KW"/>
</dbReference>
<dbReference type="InterPro" id="IPR011707">
    <property type="entry name" value="Cu-oxidase-like_N"/>
</dbReference>
<gene>
    <name evidence="9" type="ORF">SeLEV6574_g02695</name>
    <name evidence="10" type="ORF">SeMB42_g02364</name>
</gene>
<keyword evidence="3" id="KW-0560">Oxidoreductase</keyword>
<dbReference type="Gene3D" id="2.60.40.420">
    <property type="entry name" value="Cupredoxins - blue copper proteins"/>
    <property type="match status" value="3"/>
</dbReference>
<evidence type="ECO:0000256" key="1">
    <source>
        <dbReference type="ARBA" id="ARBA00010609"/>
    </source>
</evidence>
<evidence type="ECO:0000256" key="2">
    <source>
        <dbReference type="ARBA" id="ARBA00022723"/>
    </source>
</evidence>
<organism evidence="9 12">
    <name type="scientific">Synchytrium endobioticum</name>
    <dbReference type="NCBI Taxonomy" id="286115"/>
    <lineage>
        <taxon>Eukaryota</taxon>
        <taxon>Fungi</taxon>
        <taxon>Fungi incertae sedis</taxon>
        <taxon>Chytridiomycota</taxon>
        <taxon>Chytridiomycota incertae sedis</taxon>
        <taxon>Chytridiomycetes</taxon>
        <taxon>Synchytriales</taxon>
        <taxon>Synchytriaceae</taxon>
        <taxon>Synchytrium</taxon>
    </lineage>
</organism>
<keyword evidence="4" id="KW-0186">Copper</keyword>
<evidence type="ECO:0000259" key="7">
    <source>
        <dbReference type="Pfam" id="PF07731"/>
    </source>
</evidence>
<evidence type="ECO:0000256" key="4">
    <source>
        <dbReference type="ARBA" id="ARBA00023008"/>
    </source>
</evidence>
<dbReference type="InterPro" id="IPR001117">
    <property type="entry name" value="Cu-oxidase_2nd"/>
</dbReference>
<comment type="similarity">
    <text evidence="1">Belongs to the multicopper oxidase family.</text>
</comment>
<dbReference type="PROSITE" id="PS51257">
    <property type="entry name" value="PROKAR_LIPOPROTEIN"/>
    <property type="match status" value="1"/>
</dbReference>
<evidence type="ECO:0000256" key="3">
    <source>
        <dbReference type="ARBA" id="ARBA00023002"/>
    </source>
</evidence>
<dbReference type="InterPro" id="IPR033138">
    <property type="entry name" value="Cu_oxidase_CS"/>
</dbReference>
<protein>
    <recommendedName>
        <fullName evidence="13">L-ascorbate oxidase</fullName>
    </recommendedName>
</protein>
<accession>A0A507D791</accession>
<dbReference type="EMBL" id="QEAN01000072">
    <property type="protein sequence ID" value="TPX50090.1"/>
    <property type="molecule type" value="Genomic_DNA"/>
</dbReference>
<dbReference type="SUPFAM" id="SSF49503">
    <property type="entry name" value="Cupredoxins"/>
    <property type="match status" value="3"/>
</dbReference>
<evidence type="ECO:0000313" key="10">
    <source>
        <dbReference type="EMBL" id="TPX50090.1"/>
    </source>
</evidence>
<keyword evidence="2" id="KW-0479">Metal-binding</keyword>
<dbReference type="Pfam" id="PF07731">
    <property type="entry name" value="Cu-oxidase_2"/>
    <property type="match status" value="1"/>
</dbReference>
<reference evidence="11 12" key="1">
    <citation type="journal article" date="2019" name="Sci. Rep.">
        <title>Comparative genomics of chytrid fungi reveal insights into the obligate biotrophic and pathogenic lifestyle of Synchytrium endobioticum.</title>
        <authorList>
            <person name="van de Vossenberg B.T.L.H."/>
            <person name="Warris S."/>
            <person name="Nguyen H.D.T."/>
            <person name="van Gent-Pelzer M.P.E."/>
            <person name="Joly D.L."/>
            <person name="van de Geest H.C."/>
            <person name="Bonants P.J.M."/>
            <person name="Smith D.S."/>
            <person name="Levesque C.A."/>
            <person name="van der Lee T.A.J."/>
        </authorList>
    </citation>
    <scope>NUCLEOTIDE SEQUENCE [LARGE SCALE GENOMIC DNA]</scope>
    <source>
        <strain evidence="9 12">LEV6574</strain>
        <strain evidence="10 11">MB42</strain>
    </source>
</reference>
<dbReference type="InterPro" id="IPR045087">
    <property type="entry name" value="Cu-oxidase_fam"/>
</dbReference>
<dbReference type="EMBL" id="QEAM01000078">
    <property type="protein sequence ID" value="TPX47422.1"/>
    <property type="molecule type" value="Genomic_DNA"/>
</dbReference>